<dbReference type="AlphaFoldDB" id="A0AAD4TE31"/>
<dbReference type="EMBL" id="JAJJMB010003050">
    <property type="protein sequence ID" value="KAI3949611.1"/>
    <property type="molecule type" value="Genomic_DNA"/>
</dbReference>
<accession>A0AAD4TE31</accession>
<feature type="non-terminal residue" evidence="1">
    <location>
        <position position="51"/>
    </location>
</feature>
<gene>
    <name evidence="1" type="ORF">MKW98_020933</name>
</gene>
<feature type="non-terminal residue" evidence="1">
    <location>
        <position position="1"/>
    </location>
</feature>
<evidence type="ECO:0000313" key="1">
    <source>
        <dbReference type="EMBL" id="KAI3949611.1"/>
    </source>
</evidence>
<sequence length="51" mass="5977">MENYSGKFVYALVFKLGYPLRLLCESSTTFLFVKGVETGVVCKFWDERLQY</sequence>
<organism evidence="1 2">
    <name type="scientific">Papaver atlanticum</name>
    <dbReference type="NCBI Taxonomy" id="357466"/>
    <lineage>
        <taxon>Eukaryota</taxon>
        <taxon>Viridiplantae</taxon>
        <taxon>Streptophyta</taxon>
        <taxon>Embryophyta</taxon>
        <taxon>Tracheophyta</taxon>
        <taxon>Spermatophyta</taxon>
        <taxon>Magnoliopsida</taxon>
        <taxon>Ranunculales</taxon>
        <taxon>Papaveraceae</taxon>
        <taxon>Papaveroideae</taxon>
        <taxon>Papaver</taxon>
    </lineage>
</organism>
<comment type="caution">
    <text evidence="1">The sequence shown here is derived from an EMBL/GenBank/DDBJ whole genome shotgun (WGS) entry which is preliminary data.</text>
</comment>
<keyword evidence="2" id="KW-1185">Reference proteome</keyword>
<reference evidence="1" key="1">
    <citation type="submission" date="2022-04" db="EMBL/GenBank/DDBJ databases">
        <title>A functionally conserved STORR gene fusion in Papaver species that diverged 16.8 million years ago.</title>
        <authorList>
            <person name="Catania T."/>
        </authorList>
    </citation>
    <scope>NUCLEOTIDE SEQUENCE</scope>
    <source>
        <strain evidence="1">S-188037</strain>
    </source>
</reference>
<name>A0AAD4TE31_9MAGN</name>
<proteinExistence type="predicted"/>
<protein>
    <submittedName>
        <fullName evidence="1">Uncharacterized protein</fullName>
    </submittedName>
</protein>
<evidence type="ECO:0000313" key="2">
    <source>
        <dbReference type="Proteomes" id="UP001202328"/>
    </source>
</evidence>
<dbReference type="Proteomes" id="UP001202328">
    <property type="component" value="Unassembled WGS sequence"/>
</dbReference>